<feature type="binding site" evidence="5">
    <location>
        <position position="333"/>
    </location>
    <ligand>
        <name>Zn(2+)</name>
        <dbReference type="ChEBI" id="CHEBI:29105"/>
    </ligand>
</feature>
<reference evidence="7 8" key="1">
    <citation type="journal article" date="2015" name="BMC Genomics">
        <title>Gene expression during zombie ant biting behavior reflects the complexity underlying fungal parasitic behavioral manipulation.</title>
        <authorList>
            <person name="de Bekker C."/>
            <person name="Ohm R.A."/>
            <person name="Loreto R.G."/>
            <person name="Sebastian A."/>
            <person name="Albert I."/>
            <person name="Merrow M."/>
            <person name="Brachmann A."/>
            <person name="Hughes D.P."/>
        </authorList>
    </citation>
    <scope>NUCLEOTIDE SEQUENCE [LARGE SCALE GENOMIC DNA]</scope>
    <source>
        <strain evidence="7 8">SC16a</strain>
    </source>
</reference>
<comment type="subcellular location">
    <subcellularLocation>
        <location evidence="5">Cytoplasm</location>
    </subcellularLocation>
</comment>
<evidence type="ECO:0000256" key="5">
    <source>
        <dbReference type="HAMAP-Rule" id="MF_03043"/>
    </source>
</evidence>
<dbReference type="Proteomes" id="UP000037136">
    <property type="component" value="Unassembled WGS sequence"/>
</dbReference>
<dbReference type="GO" id="GO:0005737">
    <property type="term" value="C:cytoplasm"/>
    <property type="evidence" value="ECO:0007669"/>
    <property type="project" value="UniProtKB-SubCell"/>
</dbReference>
<evidence type="ECO:0000313" key="8">
    <source>
        <dbReference type="Proteomes" id="UP000037136"/>
    </source>
</evidence>
<gene>
    <name evidence="7" type="ORF">XA68_17802</name>
</gene>
<dbReference type="EMBL" id="LAZP02000080">
    <property type="protein sequence ID" value="PFH61289.1"/>
    <property type="molecule type" value="Genomic_DNA"/>
</dbReference>
<dbReference type="PANTHER" id="PTHR46064:SF1">
    <property type="entry name" value="QUEUINE TRNA-RIBOSYLTRANSFERASE ACCESSORY SUBUNIT 2"/>
    <property type="match status" value="1"/>
</dbReference>
<dbReference type="GO" id="GO:0008479">
    <property type="term" value="F:tRNA-guanosine(34) queuine transglycosylase activity"/>
    <property type="evidence" value="ECO:0007669"/>
    <property type="project" value="UniProtKB-UniRule"/>
</dbReference>
<dbReference type="InterPro" id="IPR002616">
    <property type="entry name" value="tRNA_ribo_trans-like"/>
</dbReference>
<dbReference type="OrthoDB" id="27601at2759"/>
<dbReference type="AlphaFoldDB" id="A0A2A9PIS6"/>
<dbReference type="GO" id="GO:0006400">
    <property type="term" value="P:tRNA modification"/>
    <property type="evidence" value="ECO:0007669"/>
    <property type="project" value="InterPro"/>
</dbReference>
<comment type="function">
    <text evidence="5">Non-catalytic subunit of the queuine tRNA-ribosyltransferase (TGT) that catalyzes the base-exchange of a guanine (G) residue with queuine (Q) at position 34 (anticodon wobble position) in tRNAs with GU(N) anticodons (tRNA-Asp, -Asn, -His and -Tyr), resulting in the hypermodified nucleoside queuosine (7-(((4,5-cis-dihydroxy-2-cyclopenten-1-yl)amino)methyl)-7-deazaguanosine).</text>
</comment>
<dbReference type="InterPro" id="IPR028592">
    <property type="entry name" value="QTRTD1"/>
</dbReference>
<dbReference type="InterPro" id="IPR050852">
    <property type="entry name" value="Queuine_tRNA-ribosyltrfase"/>
</dbReference>
<comment type="caution">
    <text evidence="7">The sequence shown here is derived from an EMBL/GenBank/DDBJ whole genome shotgun (WGS) entry which is preliminary data.</text>
</comment>
<comment type="cofactor">
    <cofactor evidence="5">
        <name>Zn(2+)</name>
        <dbReference type="ChEBI" id="CHEBI:29105"/>
    </cofactor>
    <text evidence="5">Binds 1 zinc ion per subunit.</text>
</comment>
<evidence type="ECO:0000256" key="4">
    <source>
        <dbReference type="ARBA" id="ARBA00022833"/>
    </source>
</evidence>
<dbReference type="Gene3D" id="3.20.20.105">
    <property type="entry name" value="Queuine tRNA-ribosyltransferase-like"/>
    <property type="match status" value="1"/>
</dbReference>
<keyword evidence="4 5" id="KW-0862">Zinc</keyword>
<keyword evidence="3 5" id="KW-0479">Metal-binding</keyword>
<protein>
    <recommendedName>
        <fullName evidence="5">Queuine tRNA-ribosyltransferase accessory subunit 2</fullName>
    </recommendedName>
    <alternativeName>
        <fullName evidence="5">Queuine tRNA-ribosyltransferase domain-containing protein 1</fullName>
    </alternativeName>
</protein>
<dbReference type="SUPFAM" id="SSF51713">
    <property type="entry name" value="tRNA-guanine transglycosylase"/>
    <property type="match status" value="1"/>
</dbReference>
<dbReference type="HAMAP" id="MF_03043">
    <property type="entry name" value="QTRT2"/>
    <property type="match status" value="1"/>
</dbReference>
<dbReference type="STRING" id="268505.A0A2A9PIS6"/>
<keyword evidence="2 5" id="KW-0819">tRNA processing</keyword>
<name>A0A2A9PIS6_OPHUN</name>
<feature type="binding site" evidence="5">
    <location>
        <position position="362"/>
    </location>
    <ligand>
        <name>Zn(2+)</name>
        <dbReference type="ChEBI" id="CHEBI:29105"/>
    </ligand>
</feature>
<proteinExistence type="inferred from homology"/>
<evidence type="ECO:0000313" key="7">
    <source>
        <dbReference type="EMBL" id="PFH61289.1"/>
    </source>
</evidence>
<feature type="binding site" evidence="5">
    <location>
        <position position="331"/>
    </location>
    <ligand>
        <name>Zn(2+)</name>
        <dbReference type="ChEBI" id="CHEBI:29105"/>
    </ligand>
</feature>
<feature type="binding site" evidence="5">
    <location>
        <position position="336"/>
    </location>
    <ligand>
        <name>Zn(2+)</name>
        <dbReference type="ChEBI" id="CHEBI:29105"/>
    </ligand>
</feature>
<evidence type="ECO:0000256" key="1">
    <source>
        <dbReference type="ARBA" id="ARBA00022490"/>
    </source>
</evidence>
<dbReference type="InterPro" id="IPR036511">
    <property type="entry name" value="TGT-like_sf"/>
</dbReference>
<dbReference type="PANTHER" id="PTHR46064">
    <property type="entry name" value="QUEUINE TRNA-RIBOSYLTRANSFERASE ACCESSORY SUBUNIT 2"/>
    <property type="match status" value="1"/>
</dbReference>
<accession>A0A2A9PIS6</accession>
<evidence type="ECO:0000256" key="2">
    <source>
        <dbReference type="ARBA" id="ARBA00022694"/>
    </source>
</evidence>
<reference evidence="7 8" key="2">
    <citation type="journal article" date="2017" name="Sci. Rep.">
        <title>Ant-infecting Ophiocordyceps genomes reveal a high diversity of potential behavioral manipulation genes and a possible major role for enterotoxins.</title>
        <authorList>
            <person name="de Bekker C."/>
            <person name="Ohm R.A."/>
            <person name="Evans H.C."/>
            <person name="Brachmann A."/>
            <person name="Hughes D.P."/>
        </authorList>
    </citation>
    <scope>NUCLEOTIDE SEQUENCE [LARGE SCALE GENOMIC DNA]</scope>
    <source>
        <strain evidence="7 8">SC16a</strain>
    </source>
</reference>
<keyword evidence="1 5" id="KW-0963">Cytoplasm</keyword>
<comment type="similarity">
    <text evidence="5">Belongs to the queuine tRNA-ribosyltransferase family. QTRT2 subfamily.</text>
</comment>
<evidence type="ECO:0000256" key="3">
    <source>
        <dbReference type="ARBA" id="ARBA00022723"/>
    </source>
</evidence>
<organism evidence="7 8">
    <name type="scientific">Ophiocordyceps unilateralis</name>
    <name type="common">Zombie-ant fungus</name>
    <name type="synonym">Torrubia unilateralis</name>
    <dbReference type="NCBI Taxonomy" id="268505"/>
    <lineage>
        <taxon>Eukaryota</taxon>
        <taxon>Fungi</taxon>
        <taxon>Dikarya</taxon>
        <taxon>Ascomycota</taxon>
        <taxon>Pezizomycotina</taxon>
        <taxon>Sordariomycetes</taxon>
        <taxon>Hypocreomycetidae</taxon>
        <taxon>Hypocreales</taxon>
        <taxon>Ophiocordycipitaceae</taxon>
        <taxon>Ophiocordyceps</taxon>
    </lineage>
</organism>
<keyword evidence="8" id="KW-1185">Reference proteome</keyword>
<feature type="domain" description="tRNA-guanine(15) transglycosylase-like" evidence="6">
    <location>
        <begin position="25"/>
        <end position="396"/>
    </location>
</feature>
<dbReference type="GO" id="GO:0046872">
    <property type="term" value="F:metal ion binding"/>
    <property type="evidence" value="ECO:0007669"/>
    <property type="project" value="UniProtKB-KW"/>
</dbReference>
<sequence>MSDAPDMRLGNTFRVLSPAVSNGCAPRLGRLALAGRRVIETPNHVAVTSRGCVPHLTPDSLSKHTSVGAAYMALEDFVERRTPPIYETPPGDNGRLHSFTALATDTASILSARRCPPVRTPMGNTRRSVTMYTSTGFSNVTVAEYAAAVERLQPDIVVALGDALHTSATPSTKKQVRMAERTEDWVDEFLGHLGGRQRTDELGISVFAPVLPVVFPLQRDYLRHLAEHVTDELSGLAIYDVSLLPDLIGYHQLSPLPKLSLEAPKTPHEVLRQVALGIDVCTIPFINGVSDAGIALTFTFPPPAVGKSEPLGLDMWSTEHAASLGPLLEGCRCYTCTRHHRAYLHHLLSAKEMLGWTLLQIHNQHVVGDLFAGMRHSLGQGVAHFEQGREGFTKAYEAELPEGTGERPRARGYHFKSEAGQEKMNVASWTDLQGRAAEPA</sequence>
<comment type="subunit">
    <text evidence="5">Heterodimer of a catalytic subunit and an accessory subunit.</text>
</comment>
<evidence type="ECO:0000259" key="6">
    <source>
        <dbReference type="Pfam" id="PF01702"/>
    </source>
</evidence>
<dbReference type="Pfam" id="PF01702">
    <property type="entry name" value="TGT"/>
    <property type="match status" value="1"/>
</dbReference>